<evidence type="ECO:0000313" key="3">
    <source>
        <dbReference type="Proteomes" id="UP000823941"/>
    </source>
</evidence>
<protein>
    <submittedName>
        <fullName evidence="2">Uncharacterized protein</fullName>
    </submittedName>
</protein>
<keyword evidence="1" id="KW-1133">Transmembrane helix</keyword>
<proteinExistence type="predicted"/>
<reference evidence="2 3" key="1">
    <citation type="submission" date="2021-06" db="EMBL/GenBank/DDBJ databases">
        <title>A haploid diamondback moth (Plutella xylostella L.) genome assembly resolves 31 chromosomes and identifies a diamide resistance mutation.</title>
        <authorList>
            <person name="Ward C.M."/>
            <person name="Perry K.D."/>
            <person name="Baker G."/>
            <person name="Powis K."/>
            <person name="Heckel D.G."/>
            <person name="Baxter S.W."/>
        </authorList>
    </citation>
    <scope>NUCLEOTIDE SEQUENCE [LARGE SCALE GENOMIC DNA]</scope>
    <source>
        <strain evidence="2 3">LV</strain>
        <tissue evidence="2">Single pupa</tissue>
    </source>
</reference>
<evidence type="ECO:0000256" key="1">
    <source>
        <dbReference type="SAM" id="Phobius"/>
    </source>
</evidence>
<dbReference type="EMBL" id="JAHIBW010000030">
    <property type="protein sequence ID" value="KAG7295629.1"/>
    <property type="molecule type" value="Genomic_DNA"/>
</dbReference>
<sequence length="87" mass="9903">MATHSRQPRQYILGRILAVTVRKQTGATATKGETLSIIVLGGLAIVEVFLLQRQKQKVLSALQYWVTHLQILWALCFRWLRCLLGVE</sequence>
<keyword evidence="3" id="KW-1185">Reference proteome</keyword>
<comment type="caution">
    <text evidence="2">The sequence shown here is derived from an EMBL/GenBank/DDBJ whole genome shotgun (WGS) entry which is preliminary data.</text>
</comment>
<evidence type="ECO:0000313" key="2">
    <source>
        <dbReference type="EMBL" id="KAG7295629.1"/>
    </source>
</evidence>
<gene>
    <name evidence="2" type="ORF">JYU34_021905</name>
</gene>
<dbReference type="Proteomes" id="UP000823941">
    <property type="component" value="Chromosome 30"/>
</dbReference>
<feature type="transmembrane region" description="Helical" evidence="1">
    <location>
        <begin position="58"/>
        <end position="80"/>
    </location>
</feature>
<keyword evidence="1" id="KW-0812">Transmembrane</keyword>
<organism evidence="2 3">
    <name type="scientific">Plutella xylostella</name>
    <name type="common">Diamondback moth</name>
    <name type="synonym">Plutella maculipennis</name>
    <dbReference type="NCBI Taxonomy" id="51655"/>
    <lineage>
        <taxon>Eukaryota</taxon>
        <taxon>Metazoa</taxon>
        <taxon>Ecdysozoa</taxon>
        <taxon>Arthropoda</taxon>
        <taxon>Hexapoda</taxon>
        <taxon>Insecta</taxon>
        <taxon>Pterygota</taxon>
        <taxon>Neoptera</taxon>
        <taxon>Endopterygota</taxon>
        <taxon>Lepidoptera</taxon>
        <taxon>Glossata</taxon>
        <taxon>Ditrysia</taxon>
        <taxon>Yponomeutoidea</taxon>
        <taxon>Plutellidae</taxon>
        <taxon>Plutella</taxon>
    </lineage>
</organism>
<name>A0ABQ7PRV7_PLUXY</name>
<accession>A0ABQ7PRV7</accession>
<feature type="transmembrane region" description="Helical" evidence="1">
    <location>
        <begin position="34"/>
        <end position="51"/>
    </location>
</feature>
<keyword evidence="1" id="KW-0472">Membrane</keyword>